<evidence type="ECO:0000313" key="7">
    <source>
        <dbReference type="EMBL" id="KPL54817.1"/>
    </source>
</evidence>
<feature type="transmembrane region" description="Helical" evidence="6">
    <location>
        <begin position="320"/>
        <end position="343"/>
    </location>
</feature>
<dbReference type="Pfam" id="PF02653">
    <property type="entry name" value="BPD_transp_2"/>
    <property type="match status" value="1"/>
</dbReference>
<dbReference type="STRING" id="665126.ABB55_23465"/>
<feature type="transmembrane region" description="Helical" evidence="6">
    <location>
        <begin position="381"/>
        <end position="398"/>
    </location>
</feature>
<feature type="transmembrane region" description="Helical" evidence="6">
    <location>
        <begin position="208"/>
        <end position="229"/>
    </location>
</feature>
<dbReference type="GO" id="GO:0015658">
    <property type="term" value="F:branched-chain amino acid transmembrane transporter activity"/>
    <property type="evidence" value="ECO:0007669"/>
    <property type="project" value="InterPro"/>
</dbReference>
<reference evidence="7 8" key="1">
    <citation type="submission" date="2015-09" db="EMBL/GenBank/DDBJ databases">
        <authorList>
            <consortium name="Swine Surveillance"/>
        </authorList>
    </citation>
    <scope>NUCLEOTIDE SEQUENCE [LARGE SCALE GENOMIC DNA]</scope>
    <source>
        <strain evidence="7 8">16</strain>
    </source>
</reference>
<dbReference type="CDD" id="cd06581">
    <property type="entry name" value="TM_PBP1_LivM_like"/>
    <property type="match status" value="1"/>
</dbReference>
<keyword evidence="8" id="KW-1185">Reference proteome</keyword>
<evidence type="ECO:0000256" key="2">
    <source>
        <dbReference type="ARBA" id="ARBA00022475"/>
    </source>
</evidence>
<keyword evidence="4 6" id="KW-1133">Transmembrane helix</keyword>
<evidence type="ECO:0000256" key="3">
    <source>
        <dbReference type="ARBA" id="ARBA00022692"/>
    </source>
</evidence>
<reference evidence="7 8" key="2">
    <citation type="submission" date="2015-10" db="EMBL/GenBank/DDBJ databases">
        <title>Draft Genome Sequence of Prosthecomicrobium hirschii ATCC 27832.</title>
        <authorList>
            <person name="Daniel J."/>
            <person name="Givan S.A."/>
            <person name="Brun Y.V."/>
            <person name="Brown P.J."/>
        </authorList>
    </citation>
    <scope>NUCLEOTIDE SEQUENCE [LARGE SCALE GENOMIC DNA]</scope>
    <source>
        <strain evidence="7 8">16</strain>
    </source>
</reference>
<dbReference type="EMBL" id="LJYW01000001">
    <property type="protein sequence ID" value="KPL54817.1"/>
    <property type="molecule type" value="Genomic_DNA"/>
</dbReference>
<dbReference type="PANTHER" id="PTHR30482">
    <property type="entry name" value="HIGH-AFFINITY BRANCHED-CHAIN AMINO ACID TRANSPORT SYSTEM PERMEASE"/>
    <property type="match status" value="1"/>
</dbReference>
<dbReference type="RefSeq" id="WP_054360983.1">
    <property type="nucleotide sequence ID" value="NZ_LJYW01000001.1"/>
</dbReference>
<comment type="caution">
    <text evidence="7">The sequence shown here is derived from an EMBL/GenBank/DDBJ whole genome shotgun (WGS) entry which is preliminary data.</text>
</comment>
<keyword evidence="5 6" id="KW-0472">Membrane</keyword>
<feature type="transmembrane region" description="Helical" evidence="6">
    <location>
        <begin position="283"/>
        <end position="308"/>
    </location>
</feature>
<proteinExistence type="predicted"/>
<evidence type="ECO:0000256" key="6">
    <source>
        <dbReference type="SAM" id="Phobius"/>
    </source>
</evidence>
<evidence type="ECO:0000313" key="8">
    <source>
        <dbReference type="Proteomes" id="UP000048984"/>
    </source>
</evidence>
<feature type="transmembrane region" description="Helical" evidence="6">
    <location>
        <begin position="56"/>
        <end position="74"/>
    </location>
</feature>
<gene>
    <name evidence="7" type="ORF">ABB55_23465</name>
</gene>
<dbReference type="PANTHER" id="PTHR30482:SF17">
    <property type="entry name" value="ABC TRANSPORTER ATP-BINDING PROTEIN"/>
    <property type="match status" value="1"/>
</dbReference>
<evidence type="ECO:0000256" key="4">
    <source>
        <dbReference type="ARBA" id="ARBA00022989"/>
    </source>
</evidence>
<evidence type="ECO:0000256" key="5">
    <source>
        <dbReference type="ARBA" id="ARBA00023136"/>
    </source>
</evidence>
<comment type="subcellular location">
    <subcellularLocation>
        <location evidence="1">Cell membrane</location>
        <topology evidence="1">Multi-pass membrane protein</topology>
    </subcellularLocation>
</comment>
<dbReference type="AlphaFoldDB" id="A0A0N8GFN5"/>
<dbReference type="Proteomes" id="UP000048984">
    <property type="component" value="Unassembled WGS sequence"/>
</dbReference>
<dbReference type="InterPro" id="IPR001851">
    <property type="entry name" value="ABC_transp_permease"/>
</dbReference>
<organism evidence="7 8">
    <name type="scientific">Prosthecodimorpha hirschii</name>
    <dbReference type="NCBI Taxonomy" id="665126"/>
    <lineage>
        <taxon>Bacteria</taxon>
        <taxon>Pseudomonadati</taxon>
        <taxon>Pseudomonadota</taxon>
        <taxon>Alphaproteobacteria</taxon>
        <taxon>Hyphomicrobiales</taxon>
        <taxon>Ancalomicrobiaceae</taxon>
        <taxon>Prosthecodimorpha</taxon>
    </lineage>
</organism>
<evidence type="ECO:0000256" key="1">
    <source>
        <dbReference type="ARBA" id="ARBA00004651"/>
    </source>
</evidence>
<sequence length="426" mass="44328">MSRIVLVLLGLVAAAALVALPAFGGLATLNLANKIMIAAVFALGFNLLWGQAGLPSFGHAAYYGVGTFATIYMMDAIDRGGAFPTPLLPLVGAGAGFLFGLVAGWFATVRSGVYFAMITVAIAELVSALAQKWEGLFGGEAGIRSIRTNWGPLDFQSTGSVYYLTLVWTLIVLLALYGLQRSPFGLVVRGIRERELRIRFLGYDAHRVKTVVFALSAAVSGLAGGLLAISDESASMVLFGGAGSAFVVLNTVIGGAGVFLGPVIGAALTTSFAYFGSSLSHFWPFYLGVVFVVTVLFAPEGIGGAILARWRRVRDGAGPLIGLGDLAGLAGAVLAMAGLVLLIELTGTICSEAYRAEIASLKGVWPPVRIFAISFAPLTPWPWLVGLVALIGGSRLALGAGRPILPRLFAGRPGPRADQTRPGESA</sequence>
<feature type="transmembrane region" description="Helical" evidence="6">
    <location>
        <begin position="86"/>
        <end position="106"/>
    </location>
</feature>
<feature type="transmembrane region" description="Helical" evidence="6">
    <location>
        <begin position="160"/>
        <end position="179"/>
    </location>
</feature>
<keyword evidence="3 6" id="KW-0812">Transmembrane</keyword>
<dbReference type="InterPro" id="IPR043428">
    <property type="entry name" value="LivM-like"/>
</dbReference>
<feature type="transmembrane region" description="Helical" evidence="6">
    <location>
        <begin position="31"/>
        <end position="49"/>
    </location>
</feature>
<accession>A0A0N8GFN5</accession>
<protein>
    <recommendedName>
        <fullName evidence="9">Branched-chain amino acid ABC transporter permease</fullName>
    </recommendedName>
</protein>
<name>A0A0N8GFN5_9HYPH</name>
<dbReference type="GO" id="GO:0005886">
    <property type="term" value="C:plasma membrane"/>
    <property type="evidence" value="ECO:0007669"/>
    <property type="project" value="UniProtKB-SubCell"/>
</dbReference>
<evidence type="ECO:0008006" key="9">
    <source>
        <dbReference type="Google" id="ProtNLM"/>
    </source>
</evidence>
<keyword evidence="2" id="KW-1003">Cell membrane</keyword>